<protein>
    <submittedName>
        <fullName evidence="1">Uncharacterized protein</fullName>
    </submittedName>
</protein>
<organism evidence="1">
    <name type="scientific">Bradyrhizobium sp. LLZ17</name>
    <dbReference type="NCBI Taxonomy" id="3239388"/>
    <lineage>
        <taxon>Bacteria</taxon>
        <taxon>Pseudomonadati</taxon>
        <taxon>Pseudomonadota</taxon>
        <taxon>Alphaproteobacteria</taxon>
        <taxon>Hyphomicrobiales</taxon>
        <taxon>Nitrobacteraceae</taxon>
        <taxon>Bradyrhizobium</taxon>
    </lineage>
</organism>
<dbReference type="EMBL" id="CP165734">
    <property type="protein sequence ID" value="XDV55719.1"/>
    <property type="molecule type" value="Genomic_DNA"/>
</dbReference>
<dbReference type="AlphaFoldDB" id="A0AB39XFB9"/>
<reference evidence="1" key="1">
    <citation type="submission" date="2024-08" db="EMBL/GenBank/DDBJ databases">
        <authorList>
            <person name="Chaddad Z."/>
            <person name="Lamrabet M."/>
            <person name="Bouhnik O."/>
            <person name="Alami S."/>
            <person name="Wipf D."/>
            <person name="Courty P.E."/>
            <person name="Missbah El Idrissi M."/>
        </authorList>
    </citation>
    <scope>NUCLEOTIDE SEQUENCE</scope>
    <source>
        <strain evidence="1">LLZ17</strain>
    </source>
</reference>
<name>A0AB39XFB9_9BRAD</name>
<proteinExistence type="predicted"/>
<accession>A0AB39XFB9</accession>
<dbReference type="RefSeq" id="WP_369720165.1">
    <property type="nucleotide sequence ID" value="NZ_CP165734.1"/>
</dbReference>
<evidence type="ECO:0000313" key="1">
    <source>
        <dbReference type="EMBL" id="XDV55719.1"/>
    </source>
</evidence>
<gene>
    <name evidence="1" type="ORF">AB8Z38_23555</name>
</gene>
<sequence>MHEFVELVKALAWPVTLLIGVCTLRSELRLFMTRISEAISQAAQITVGRRGVDIKLAQRITAVNTRVTAVQAMQIQTRTAHRLKHSDQTATKVPDELLVLASQYCGLQIADYRTRLHRKNALALEMGEIVVRSRLDRALLSSHKDEALALALTAATIAEPRAADFDLVLDASTWCKRLHVRYRIVLAISVLINEGLTPPSSGGEIQQALTTMSEGADQPLINIITDTKALMDSDCGW</sequence>